<dbReference type="EMBL" id="RJKM01000001">
    <property type="protein sequence ID" value="ROP35751.1"/>
    <property type="molecule type" value="Genomic_DNA"/>
</dbReference>
<organism evidence="1 2">
    <name type="scientific">Saccharothrix texasensis</name>
    <dbReference type="NCBI Taxonomy" id="103734"/>
    <lineage>
        <taxon>Bacteria</taxon>
        <taxon>Bacillati</taxon>
        <taxon>Actinomycetota</taxon>
        <taxon>Actinomycetes</taxon>
        <taxon>Pseudonocardiales</taxon>
        <taxon>Pseudonocardiaceae</taxon>
        <taxon>Saccharothrix</taxon>
    </lineage>
</organism>
<dbReference type="InterPro" id="IPR011990">
    <property type="entry name" value="TPR-like_helical_dom_sf"/>
</dbReference>
<evidence type="ECO:0000313" key="2">
    <source>
        <dbReference type="Proteomes" id="UP000268727"/>
    </source>
</evidence>
<accession>A0A3N1GZL8</accession>
<dbReference type="RefSeq" id="WP_148088688.1">
    <property type="nucleotide sequence ID" value="NZ_RJKM01000001.1"/>
</dbReference>
<gene>
    <name evidence="1" type="ORF">EDD40_1003</name>
</gene>
<evidence type="ECO:0000313" key="1">
    <source>
        <dbReference type="EMBL" id="ROP35751.1"/>
    </source>
</evidence>
<dbReference type="Gene3D" id="1.25.40.10">
    <property type="entry name" value="Tetratricopeptide repeat domain"/>
    <property type="match status" value="1"/>
</dbReference>
<name>A0A3N1GZL8_9PSEU</name>
<comment type="caution">
    <text evidence="1">The sequence shown here is derived from an EMBL/GenBank/DDBJ whole genome shotgun (WGS) entry which is preliminary data.</text>
</comment>
<evidence type="ECO:0008006" key="3">
    <source>
        <dbReference type="Google" id="ProtNLM"/>
    </source>
</evidence>
<protein>
    <recommendedName>
        <fullName evidence="3">Transcriptional regulator</fullName>
    </recommendedName>
</protein>
<reference evidence="1 2" key="1">
    <citation type="submission" date="2018-11" db="EMBL/GenBank/DDBJ databases">
        <title>Sequencing the genomes of 1000 actinobacteria strains.</title>
        <authorList>
            <person name="Klenk H.-P."/>
        </authorList>
    </citation>
    <scope>NUCLEOTIDE SEQUENCE [LARGE SCALE GENOMIC DNA]</scope>
    <source>
        <strain evidence="1 2">DSM 44231</strain>
    </source>
</reference>
<dbReference type="OrthoDB" id="3213425at2"/>
<sequence length="455" mass="49670">MTPRNHTPNDLLRALLREARWTNHSFSLAVNRVAAEAGTALRYDRTSVSHWLSGTRPRPPVPAFAAEALSRRLCCSVSAADTGLGDLAAEEVAHLPEPGSGLAALHRLTESDLDPKRRAGLRDQPFRADWLVVPPRQDHPDGPRSLHDGIPEPGLGTALAAMTSVSRTADQALGGGHARLALVTYLSGDVLGRLRSAPTARVSGRLVSQVAALTYLIGFKSFDDLRQYLAQHYYRVALLLAGEVDDEECQAMTLRGMSAQACFLGHHRQAALLADAAVDHAGTSTSPGTHAVLLGQAAVAHAALLDRRAALARLTRAEKHLAKADDAPRSTASTDEADLGHLTGQALAFLRDHRQAEIALRASLRRRPEGERRSRLLTTHQLAELQLRRGNLEQACTTWQWFLDECTWVRSGRVRSALRSFATNLRPHRDNALVDRVLRRGEELAHHPATPPVER</sequence>
<dbReference type="Proteomes" id="UP000268727">
    <property type="component" value="Unassembled WGS sequence"/>
</dbReference>
<dbReference type="AlphaFoldDB" id="A0A3N1GZL8"/>
<proteinExistence type="predicted"/>
<keyword evidence="2" id="KW-1185">Reference proteome</keyword>